<reference evidence="3" key="1">
    <citation type="journal article" date="2014" name="Genome Biol. Evol.">
        <title>Genome evolution and plasticity of Serratia marcescens, an important multidrug-resistant nosocomial pathogen.</title>
        <authorList>
            <person name="Iguchi A."/>
            <person name="Nagaya Y."/>
            <person name="Pradel E."/>
            <person name="Ooka T."/>
            <person name="Ogura Y."/>
            <person name="Katsura K."/>
            <person name="Kurokawa K."/>
            <person name="Oshima K."/>
            <person name="Hattori M."/>
            <person name="Parkhill J."/>
            <person name="Sebaihia M."/>
            <person name="Coulthurst S.J."/>
            <person name="Gotoh N."/>
            <person name="Thomson N.R."/>
            <person name="Ewbank J.J."/>
            <person name="Hayashi T."/>
        </authorList>
    </citation>
    <scope>NUCLEOTIDE SEQUENCE</scope>
    <source>
        <strain evidence="3">SM39</strain>
    </source>
</reference>
<feature type="domain" description="Fimbrial-type adhesion" evidence="2">
    <location>
        <begin position="32"/>
        <end position="167"/>
    </location>
</feature>
<dbReference type="AlphaFoldDB" id="A0AAT9E5S3"/>
<organism evidence="3">
    <name type="scientific">Serratia marcescens SM39</name>
    <dbReference type="NCBI Taxonomy" id="1334564"/>
    <lineage>
        <taxon>Bacteria</taxon>
        <taxon>Pseudomonadati</taxon>
        <taxon>Pseudomonadota</taxon>
        <taxon>Gammaproteobacteria</taxon>
        <taxon>Enterobacterales</taxon>
        <taxon>Yersiniaceae</taxon>
        <taxon>Serratia</taxon>
    </lineage>
</organism>
<name>A0AAT9E5S3_SERMA</name>
<evidence type="ECO:0000259" key="2">
    <source>
        <dbReference type="Pfam" id="PF00419"/>
    </source>
</evidence>
<dbReference type="Gene3D" id="2.60.40.1090">
    <property type="entry name" value="Fimbrial-type adhesion domain"/>
    <property type="match status" value="1"/>
</dbReference>
<protein>
    <submittedName>
        <fullName evidence="3">Fimbrial protein</fullName>
    </submittedName>
</protein>
<dbReference type="SUPFAM" id="SSF49401">
    <property type="entry name" value="Bacterial adhesins"/>
    <property type="match status" value="1"/>
</dbReference>
<dbReference type="InterPro" id="IPR036937">
    <property type="entry name" value="Adhesion_dom_fimbrial_sf"/>
</dbReference>
<proteinExistence type="predicted"/>
<dbReference type="EMBL" id="AP013063">
    <property type="protein sequence ID" value="BAO35589.1"/>
    <property type="molecule type" value="Genomic_DNA"/>
</dbReference>
<dbReference type="InterPro" id="IPR000259">
    <property type="entry name" value="Adhesion_dom_fimbrial"/>
</dbReference>
<sequence length="167" mass="18176">MASVRGKLRVAAWLFLALSVIPAGASWADTAISFSGTVTAPMPCSINGTRAIVTHFGNDLVTTRIDGSNYLKSLDYTLECHSNSPNALRMQLQGDVSDFNQHALRTTTMPDLAVELRVNGKPVAPNSWFKFIYPETPLLQAVPVKRHDAKLSGGSFYATATMLVDYQ</sequence>
<keyword evidence="1" id="KW-0732">Signal</keyword>
<dbReference type="GO" id="GO:0009289">
    <property type="term" value="C:pilus"/>
    <property type="evidence" value="ECO:0007669"/>
    <property type="project" value="InterPro"/>
</dbReference>
<evidence type="ECO:0000256" key="1">
    <source>
        <dbReference type="SAM" id="SignalP"/>
    </source>
</evidence>
<dbReference type="GO" id="GO:0007155">
    <property type="term" value="P:cell adhesion"/>
    <property type="evidence" value="ECO:0007669"/>
    <property type="project" value="InterPro"/>
</dbReference>
<dbReference type="InterPro" id="IPR008966">
    <property type="entry name" value="Adhesion_dom_sf"/>
</dbReference>
<accession>A0AAT9E5S3</accession>
<feature type="chain" id="PRO_5043557613" evidence="1">
    <location>
        <begin position="26"/>
        <end position="167"/>
    </location>
</feature>
<dbReference type="KEGG" id="smar:SM39_3641"/>
<dbReference type="Pfam" id="PF00419">
    <property type="entry name" value="Fimbrial"/>
    <property type="match status" value="1"/>
</dbReference>
<evidence type="ECO:0000313" key="3">
    <source>
        <dbReference type="EMBL" id="BAO35589.1"/>
    </source>
</evidence>
<gene>
    <name evidence="3" type="ORF">SM39_3641</name>
</gene>
<feature type="signal peptide" evidence="1">
    <location>
        <begin position="1"/>
        <end position="25"/>
    </location>
</feature>